<comment type="caution">
    <text evidence="1">The sequence shown here is derived from an EMBL/GenBank/DDBJ whole genome shotgun (WGS) entry which is preliminary data.</text>
</comment>
<organism evidence="1 2">
    <name type="scientific">Hymenobacter bucti</name>
    <dbReference type="NCBI Taxonomy" id="1844114"/>
    <lineage>
        <taxon>Bacteria</taxon>
        <taxon>Pseudomonadati</taxon>
        <taxon>Bacteroidota</taxon>
        <taxon>Cytophagia</taxon>
        <taxon>Cytophagales</taxon>
        <taxon>Hymenobacteraceae</taxon>
        <taxon>Hymenobacter</taxon>
    </lineage>
</organism>
<sequence length="771" mass="82456">MALTTTLLRTTTGAPAGRRWLLWVLLWLGTTPAWATHIVGGELDLQYLQGDTYQLSMNLYFDAINGNPGALDNSFTAGIFDKATNRLITSVTLDLVNNTFVSYTSPACAVGSLSTRQLVYRNRAPLLLPAATYGSAQGYYVAIERCCRNNAISNIVNPGAAAQAFYLEFPAVVRGGQPFRDSTPRIFPPLADYACVGELFYYDFAGQDADGDSLAYDMVTPLNGHTTSAQPTLLNLTNNVPLPGPYQPITWNAGLSASNQIPGAPTLTIGARTGRLTVRPTRVGLFVFGVRCQEYRRGVKIGETRRDFQLQVLVCPRNNAPSVTALPGTSGSVTYLPGRDTLRLVPGGSRCLRLRFTDPDASSQLTLSLRSVNYTGTLPTFSSTISGLVHSPGQPDTLVATLCFPDCVDTQGKVNFLEVIVADNGCALPKRDTVRIALLAIPNPNALPTLTTTAGTPLPLRVRLGQTLGFDLLATDPDGDPITYALSGTNGFAPAALGATLTAQAQAGTQRAARFNWPISCAAVTDPPGQVRELVFTATTVTPCGVRQAAPPITIPVIVDYSNAPPALTSTFPADSAGGPPLVRVALGQAYTASLTGTDGDKDVLVLSATGQDFNLADVGMRFTAPAGAPGQASGTFTWLPTCDGVSVTNGQARELVVTFQLQESTCRPQPRTRTVRFAVAQPVAKEFLPPNIITPNGDDKNQFFTLADLPPDFCDARFAGVKIFSRWGRQVYESGDRSFRWAGDGVGGTYYYLITYTTGRRYKGWVEVMP</sequence>
<evidence type="ECO:0000313" key="1">
    <source>
        <dbReference type="EMBL" id="MFD1872805.1"/>
    </source>
</evidence>
<dbReference type="EMBL" id="JBHUFD010000003">
    <property type="protein sequence ID" value="MFD1872805.1"/>
    <property type="molecule type" value="Genomic_DNA"/>
</dbReference>
<proteinExistence type="predicted"/>
<dbReference type="Proteomes" id="UP001597197">
    <property type="component" value="Unassembled WGS sequence"/>
</dbReference>
<gene>
    <name evidence="1" type="ORF">ACFSDX_10220</name>
</gene>
<reference evidence="2" key="1">
    <citation type="journal article" date="2019" name="Int. J. Syst. Evol. Microbiol.">
        <title>The Global Catalogue of Microorganisms (GCM) 10K type strain sequencing project: providing services to taxonomists for standard genome sequencing and annotation.</title>
        <authorList>
            <consortium name="The Broad Institute Genomics Platform"/>
            <consortium name="The Broad Institute Genome Sequencing Center for Infectious Disease"/>
            <person name="Wu L."/>
            <person name="Ma J."/>
        </authorList>
    </citation>
    <scope>NUCLEOTIDE SEQUENCE [LARGE SCALE GENOMIC DNA]</scope>
    <source>
        <strain evidence="2">CGMCC 1.15795</strain>
    </source>
</reference>
<accession>A0ABW4QTP1</accession>
<keyword evidence="2" id="KW-1185">Reference proteome</keyword>
<evidence type="ECO:0000313" key="2">
    <source>
        <dbReference type="Proteomes" id="UP001597197"/>
    </source>
</evidence>
<dbReference type="Pfam" id="PF13585">
    <property type="entry name" value="CHU_C"/>
    <property type="match status" value="1"/>
</dbReference>
<name>A0ABW4QTP1_9BACT</name>
<dbReference type="RefSeq" id="WP_382319572.1">
    <property type="nucleotide sequence ID" value="NZ_JBHUIA010000003.1"/>
</dbReference>
<protein>
    <submittedName>
        <fullName evidence="1">Gliding motility-associated C-terminal domain-containing protein</fullName>
    </submittedName>
</protein>